<evidence type="ECO:0000313" key="3">
    <source>
        <dbReference type="Proteomes" id="UP000022910"/>
    </source>
</evidence>
<gene>
    <name evidence="2" type="ORF">RirG_080170</name>
</gene>
<evidence type="ECO:0000256" key="1">
    <source>
        <dbReference type="SAM" id="MobiDB-lite"/>
    </source>
</evidence>
<dbReference type="OrthoDB" id="2432905at2759"/>
<dbReference type="STRING" id="1432141.A0A015JVA5"/>
<evidence type="ECO:0008006" key="4">
    <source>
        <dbReference type="Google" id="ProtNLM"/>
    </source>
</evidence>
<feature type="compositionally biased region" description="Basic residues" evidence="1">
    <location>
        <begin position="139"/>
        <end position="148"/>
    </location>
</feature>
<reference evidence="2 3" key="1">
    <citation type="submission" date="2014-02" db="EMBL/GenBank/DDBJ databases">
        <title>Single nucleus genome sequencing reveals high similarity among nuclei of an endomycorrhizal fungus.</title>
        <authorList>
            <person name="Lin K."/>
            <person name="Geurts R."/>
            <person name="Zhang Z."/>
            <person name="Limpens E."/>
            <person name="Saunders D.G."/>
            <person name="Mu D."/>
            <person name="Pang E."/>
            <person name="Cao H."/>
            <person name="Cha H."/>
            <person name="Lin T."/>
            <person name="Zhou Q."/>
            <person name="Shang Y."/>
            <person name="Li Y."/>
            <person name="Ivanov S."/>
            <person name="Sharma T."/>
            <person name="Velzen R.V."/>
            <person name="Ruijter N.D."/>
            <person name="Aanen D.K."/>
            <person name="Win J."/>
            <person name="Kamoun S."/>
            <person name="Bisseling T."/>
            <person name="Huang S."/>
        </authorList>
    </citation>
    <scope>NUCLEOTIDE SEQUENCE [LARGE SCALE GENOMIC DNA]</scope>
    <source>
        <strain evidence="3">DAOM197198w</strain>
    </source>
</reference>
<organism evidence="2 3">
    <name type="scientific">Rhizophagus irregularis (strain DAOM 197198w)</name>
    <name type="common">Glomus intraradices</name>
    <dbReference type="NCBI Taxonomy" id="1432141"/>
    <lineage>
        <taxon>Eukaryota</taxon>
        <taxon>Fungi</taxon>
        <taxon>Fungi incertae sedis</taxon>
        <taxon>Mucoromycota</taxon>
        <taxon>Glomeromycotina</taxon>
        <taxon>Glomeromycetes</taxon>
        <taxon>Glomerales</taxon>
        <taxon>Glomeraceae</taxon>
        <taxon>Rhizophagus</taxon>
    </lineage>
</organism>
<dbReference type="Proteomes" id="UP000022910">
    <property type="component" value="Unassembled WGS sequence"/>
</dbReference>
<dbReference type="AlphaFoldDB" id="A0A015JVA5"/>
<accession>A0A015JVA5</accession>
<proteinExistence type="predicted"/>
<keyword evidence="3" id="KW-1185">Reference proteome</keyword>
<dbReference type="HOGENOM" id="CLU_1907822_0_0_1"/>
<evidence type="ECO:0000313" key="2">
    <source>
        <dbReference type="EMBL" id="EXX71240.1"/>
    </source>
</evidence>
<dbReference type="EMBL" id="JEMT01016185">
    <property type="protein sequence ID" value="EXX71240.1"/>
    <property type="molecule type" value="Genomic_DNA"/>
</dbReference>
<feature type="region of interest" description="Disordered" evidence="1">
    <location>
        <begin position="135"/>
        <end position="157"/>
    </location>
</feature>
<protein>
    <recommendedName>
        <fullName evidence="4">BED-type domain-containing protein</fullName>
    </recommendedName>
</protein>
<comment type="caution">
    <text evidence="2">The sequence shown here is derived from an EMBL/GenBank/DDBJ whole genome shotgun (WGS) entry which is preliminary data.</text>
</comment>
<sequence>MADEFDYIHIEDDDNNNIRNSLADKGVNKETDTGFLISLRSSESGSQKSQGINKRKKQSFTKQYFEKGFNIKGEETRICTVLSKDGNRCGQVYRNTGSSAGNLIAHLRDIHQIIDEDNHDGENNYKRLRNTKITDYARSHHPHPKHIQKQREESLLR</sequence>
<name>A0A015JVA5_RHIIW</name>